<comment type="caution">
    <text evidence="2">The sequence shown here is derived from an EMBL/GenBank/DDBJ whole genome shotgun (WGS) entry which is preliminary data.</text>
</comment>
<proteinExistence type="predicted"/>
<dbReference type="AlphaFoldDB" id="A0A8H5IAI6"/>
<reference evidence="2 3" key="1">
    <citation type="submission" date="2020-05" db="EMBL/GenBank/DDBJ databases">
        <title>Identification and distribution of gene clusters putatively required for synthesis of sphingolipid metabolism inhibitors in phylogenetically diverse species of the filamentous fungus Fusarium.</title>
        <authorList>
            <person name="Kim H.-S."/>
            <person name="Busman M."/>
            <person name="Brown D.W."/>
            <person name="Divon H."/>
            <person name="Uhlig S."/>
            <person name="Proctor R.H."/>
        </authorList>
    </citation>
    <scope>NUCLEOTIDE SEQUENCE [LARGE SCALE GENOMIC DNA]</scope>
    <source>
        <strain evidence="2 3">NRRL 53147</strain>
    </source>
</reference>
<evidence type="ECO:0000313" key="2">
    <source>
        <dbReference type="EMBL" id="KAF5533548.1"/>
    </source>
</evidence>
<dbReference type="Proteomes" id="UP000522262">
    <property type="component" value="Unassembled WGS sequence"/>
</dbReference>
<feature type="region of interest" description="Disordered" evidence="1">
    <location>
        <begin position="1"/>
        <end position="26"/>
    </location>
</feature>
<gene>
    <name evidence="2" type="ORF">FMEXI_11769</name>
</gene>
<evidence type="ECO:0000313" key="3">
    <source>
        <dbReference type="Proteomes" id="UP000522262"/>
    </source>
</evidence>
<dbReference type="EMBL" id="JAAOAM010000328">
    <property type="protein sequence ID" value="KAF5533548.1"/>
    <property type="molecule type" value="Genomic_DNA"/>
</dbReference>
<sequence>MPSQSASRADDYDLPPNEPTVVGPYEPDIATTFMTCRTPKPTKTLKSGWSLAKILANTNRQGYREIQNDMQNKQPEQFWTAVKM</sequence>
<keyword evidence="3" id="KW-1185">Reference proteome</keyword>
<organism evidence="2 3">
    <name type="scientific">Fusarium mexicanum</name>
    <dbReference type="NCBI Taxonomy" id="751941"/>
    <lineage>
        <taxon>Eukaryota</taxon>
        <taxon>Fungi</taxon>
        <taxon>Dikarya</taxon>
        <taxon>Ascomycota</taxon>
        <taxon>Pezizomycotina</taxon>
        <taxon>Sordariomycetes</taxon>
        <taxon>Hypocreomycetidae</taxon>
        <taxon>Hypocreales</taxon>
        <taxon>Nectriaceae</taxon>
        <taxon>Fusarium</taxon>
        <taxon>Fusarium fujikuroi species complex</taxon>
    </lineage>
</organism>
<protein>
    <submittedName>
        <fullName evidence="2">Uncharacterized protein</fullName>
    </submittedName>
</protein>
<name>A0A8H5IAI6_9HYPO</name>
<evidence type="ECO:0000256" key="1">
    <source>
        <dbReference type="SAM" id="MobiDB-lite"/>
    </source>
</evidence>
<accession>A0A8H5IAI6</accession>